<sequence length="463" mass="53368">MATQVLYNNQKVIHNNKEIESNDVNGANDVNDVSSIISDASSDFDPVREIAFQLGVEFIKYSEFEEIVPIKTEAKVIVKQAIWKEQSQKVALKQIIGANDEEIHIKLENEIMRALQNLDHDNLMQLYGVTEDIESNSCMLVLQLAKDGNLREYLAANPELPWINRLRIARDVSDGLRQLHKAGVIHGDLHARNVFINNGIAFIKAPRMISYDESNYNKSPELIPYIDPRLISNKDLRPERSSDIYSLGVLLWEISSGRPPFENYENQVRLTVSIMAKKTREQPSPNTPADYIKLYEDCWQHDPTLRLTIDEVCDKMDEFLKDDPLSAHRIKKRINSNDDDEFTFEEEPILLPRKEEEKEEEKEEKEEEKVEKIEKEEKVEKVEENDKAINGFAHLTNGNRGIKQNGSLNSETDTDNTFKKQKRSSKIFQTFKMDIRKTKHRLSSVWSKISCTGGGYVDDELIN</sequence>
<gene>
    <name evidence="3" type="ORF">Glove_30g56</name>
</gene>
<dbReference type="Gene3D" id="1.10.510.10">
    <property type="entry name" value="Transferase(Phosphotransferase) domain 1"/>
    <property type="match status" value="1"/>
</dbReference>
<proteinExistence type="predicted"/>
<accession>A0A397JJG5</accession>
<dbReference type="PANTHER" id="PTHR44329">
    <property type="entry name" value="SERINE/THREONINE-PROTEIN KINASE TNNI3K-RELATED"/>
    <property type="match status" value="1"/>
</dbReference>
<dbReference type="STRING" id="1348612.A0A397JJG5"/>
<dbReference type="GO" id="GO:0005524">
    <property type="term" value="F:ATP binding"/>
    <property type="evidence" value="ECO:0007669"/>
    <property type="project" value="InterPro"/>
</dbReference>
<protein>
    <recommendedName>
        <fullName evidence="2">Protein kinase domain-containing protein</fullName>
    </recommendedName>
</protein>
<feature type="compositionally biased region" description="Polar residues" evidence="1">
    <location>
        <begin position="396"/>
        <end position="411"/>
    </location>
</feature>
<evidence type="ECO:0000313" key="3">
    <source>
        <dbReference type="EMBL" id="RHZ87737.1"/>
    </source>
</evidence>
<dbReference type="PROSITE" id="PS50011">
    <property type="entry name" value="PROTEIN_KINASE_DOM"/>
    <property type="match status" value="1"/>
</dbReference>
<dbReference type="PANTHER" id="PTHR44329:SF261">
    <property type="entry name" value="ZINC FINGER CONTAINING PROTEIN KINASE-RELATED"/>
    <property type="match status" value="1"/>
</dbReference>
<dbReference type="Proteomes" id="UP000266861">
    <property type="component" value="Unassembled WGS sequence"/>
</dbReference>
<dbReference type="InterPro" id="IPR001245">
    <property type="entry name" value="Ser-Thr/Tyr_kinase_cat_dom"/>
</dbReference>
<name>A0A397JJG5_9GLOM</name>
<organism evidence="3 4">
    <name type="scientific">Diversispora epigaea</name>
    <dbReference type="NCBI Taxonomy" id="1348612"/>
    <lineage>
        <taxon>Eukaryota</taxon>
        <taxon>Fungi</taxon>
        <taxon>Fungi incertae sedis</taxon>
        <taxon>Mucoromycota</taxon>
        <taxon>Glomeromycotina</taxon>
        <taxon>Glomeromycetes</taxon>
        <taxon>Diversisporales</taxon>
        <taxon>Diversisporaceae</taxon>
        <taxon>Diversispora</taxon>
    </lineage>
</organism>
<feature type="compositionally biased region" description="Acidic residues" evidence="1">
    <location>
        <begin position="357"/>
        <end position="366"/>
    </location>
</feature>
<feature type="region of interest" description="Disordered" evidence="1">
    <location>
        <begin position="393"/>
        <end position="423"/>
    </location>
</feature>
<reference evidence="3 4" key="1">
    <citation type="submission" date="2018-08" db="EMBL/GenBank/DDBJ databases">
        <title>Genome and evolution of the arbuscular mycorrhizal fungus Diversispora epigaea (formerly Glomus versiforme) and its bacterial endosymbionts.</title>
        <authorList>
            <person name="Sun X."/>
            <person name="Fei Z."/>
            <person name="Harrison M."/>
        </authorList>
    </citation>
    <scope>NUCLEOTIDE SEQUENCE [LARGE SCALE GENOMIC DNA]</scope>
    <source>
        <strain evidence="3 4">IT104</strain>
    </source>
</reference>
<dbReference type="AlphaFoldDB" id="A0A397JJG5"/>
<evidence type="ECO:0000259" key="2">
    <source>
        <dbReference type="PROSITE" id="PS50011"/>
    </source>
</evidence>
<evidence type="ECO:0000313" key="4">
    <source>
        <dbReference type="Proteomes" id="UP000266861"/>
    </source>
</evidence>
<dbReference type="InterPro" id="IPR000719">
    <property type="entry name" value="Prot_kinase_dom"/>
</dbReference>
<dbReference type="PRINTS" id="PR00109">
    <property type="entry name" value="TYRKINASE"/>
</dbReference>
<dbReference type="SUPFAM" id="SSF56112">
    <property type="entry name" value="Protein kinase-like (PK-like)"/>
    <property type="match status" value="1"/>
</dbReference>
<dbReference type="InterPro" id="IPR011009">
    <property type="entry name" value="Kinase-like_dom_sf"/>
</dbReference>
<comment type="caution">
    <text evidence="3">The sequence shown here is derived from an EMBL/GenBank/DDBJ whole genome shotgun (WGS) entry which is preliminary data.</text>
</comment>
<dbReference type="Pfam" id="PF07714">
    <property type="entry name" value="PK_Tyr_Ser-Thr"/>
    <property type="match status" value="1"/>
</dbReference>
<dbReference type="OrthoDB" id="10261027at2759"/>
<keyword evidence="4" id="KW-1185">Reference proteome</keyword>
<feature type="region of interest" description="Disordered" evidence="1">
    <location>
        <begin position="342"/>
        <end position="369"/>
    </location>
</feature>
<dbReference type="GO" id="GO:0004674">
    <property type="term" value="F:protein serine/threonine kinase activity"/>
    <property type="evidence" value="ECO:0007669"/>
    <property type="project" value="TreeGrafter"/>
</dbReference>
<dbReference type="InterPro" id="IPR051681">
    <property type="entry name" value="Ser/Thr_Kinases-Pseudokinases"/>
</dbReference>
<feature type="domain" description="Protein kinase" evidence="2">
    <location>
        <begin position="64"/>
        <end position="320"/>
    </location>
</feature>
<dbReference type="EMBL" id="PQFF01000028">
    <property type="protein sequence ID" value="RHZ87737.1"/>
    <property type="molecule type" value="Genomic_DNA"/>
</dbReference>
<evidence type="ECO:0000256" key="1">
    <source>
        <dbReference type="SAM" id="MobiDB-lite"/>
    </source>
</evidence>